<evidence type="ECO:0000313" key="4">
    <source>
        <dbReference type="Proteomes" id="UP000233553"/>
    </source>
</evidence>
<evidence type="ECO:0000259" key="2">
    <source>
        <dbReference type="Pfam" id="PF09917"/>
    </source>
</evidence>
<organism evidence="3 4">
    <name type="scientific">Acinetobacter proteolyticus</name>
    <dbReference type="NCBI Taxonomy" id="1776741"/>
    <lineage>
        <taxon>Bacteria</taxon>
        <taxon>Pseudomonadati</taxon>
        <taxon>Pseudomonadota</taxon>
        <taxon>Gammaproteobacteria</taxon>
        <taxon>Moraxellales</taxon>
        <taxon>Moraxellaceae</taxon>
        <taxon>Acinetobacter</taxon>
    </lineage>
</organism>
<dbReference type="AlphaFoldDB" id="A0A2N0WCZ2"/>
<protein>
    <submittedName>
        <fullName evidence="3">DUF2147 domain-containing protein</fullName>
    </submittedName>
</protein>
<keyword evidence="1" id="KW-0472">Membrane</keyword>
<name>A0A2N0WCZ2_9GAMM</name>
<dbReference type="RefSeq" id="WP_101236938.1">
    <property type="nucleotide sequence ID" value="NZ_PISJ01000017.1"/>
</dbReference>
<dbReference type="PANTHER" id="PTHR36919">
    <property type="entry name" value="BLR1215 PROTEIN"/>
    <property type="match status" value="1"/>
</dbReference>
<feature type="transmembrane region" description="Helical" evidence="1">
    <location>
        <begin position="6"/>
        <end position="24"/>
    </location>
</feature>
<dbReference type="EMBL" id="PISJ01000017">
    <property type="protein sequence ID" value="PKF32387.1"/>
    <property type="molecule type" value="Genomic_DNA"/>
</dbReference>
<accession>A0A2N0WCZ2</accession>
<sequence length="157" mass="17580">MNNRIWIQTVIGVMICLGSIFTYADSIEGYWRSIDDRTGEQLTIIEIRKAPDNTYRGKIVYIYPNAQGVVVTHCVNCPPPYTGKPRLGLEVLTGLIEDPKKPDNFINGRIVESKTGKVYKGKARLTADGKRLHMRGYVGISALGRTVVWIRKDSANP</sequence>
<evidence type="ECO:0000313" key="3">
    <source>
        <dbReference type="EMBL" id="PKF32387.1"/>
    </source>
</evidence>
<keyword evidence="1" id="KW-1133">Transmembrane helix</keyword>
<gene>
    <name evidence="3" type="ORF">CW311_14265</name>
</gene>
<keyword evidence="1" id="KW-0812">Transmembrane</keyword>
<proteinExistence type="predicted"/>
<dbReference type="InterPro" id="IPR019223">
    <property type="entry name" value="DUF2147"/>
</dbReference>
<dbReference type="PANTHER" id="PTHR36919:SF3">
    <property type="entry name" value="BLL5882 PROTEIN"/>
    <property type="match status" value="1"/>
</dbReference>
<dbReference type="Pfam" id="PF09917">
    <property type="entry name" value="DUF2147"/>
    <property type="match status" value="1"/>
</dbReference>
<feature type="domain" description="DUF2147" evidence="2">
    <location>
        <begin position="29"/>
        <end position="151"/>
    </location>
</feature>
<comment type="caution">
    <text evidence="3">The sequence shown here is derived from an EMBL/GenBank/DDBJ whole genome shotgun (WGS) entry which is preliminary data.</text>
</comment>
<evidence type="ECO:0000256" key="1">
    <source>
        <dbReference type="SAM" id="Phobius"/>
    </source>
</evidence>
<dbReference type="Proteomes" id="UP000233553">
    <property type="component" value="Unassembled WGS sequence"/>
</dbReference>
<dbReference type="Gene3D" id="2.40.128.520">
    <property type="match status" value="1"/>
</dbReference>
<reference evidence="3 4" key="1">
    <citation type="submission" date="2017-12" db="EMBL/GenBank/DDBJ databases">
        <title>Draft Genome sequences of multiple microbial strains isolated from spacecraft associated surfaces.</title>
        <authorList>
            <person name="Seuylemezian A."/>
            <person name="Vaishampayan P."/>
            <person name="Venkateswaran K."/>
        </authorList>
    </citation>
    <scope>NUCLEOTIDE SEQUENCE [LARGE SCALE GENOMIC DNA]</scope>
    <source>
        <strain evidence="3 4">2P01AA</strain>
    </source>
</reference>